<reference evidence="2 3" key="1">
    <citation type="submission" date="2019-03" db="EMBL/GenBank/DDBJ databases">
        <authorList>
            <consortium name="Pathogen Informatics"/>
        </authorList>
    </citation>
    <scope>NUCLEOTIDE SEQUENCE [LARGE SCALE GENOMIC DNA]</scope>
    <source>
        <strain evidence="2 3">NCTC12998</strain>
    </source>
</reference>
<dbReference type="EMBL" id="CAADJE010000040">
    <property type="protein sequence ID" value="VFS91427.1"/>
    <property type="molecule type" value="Genomic_DNA"/>
</dbReference>
<feature type="chain" id="PRO_5019766488" evidence="1">
    <location>
        <begin position="23"/>
        <end position="41"/>
    </location>
</feature>
<keyword evidence="1" id="KW-0732">Signal</keyword>
<feature type="signal peptide" evidence="1">
    <location>
        <begin position="1"/>
        <end position="22"/>
    </location>
</feature>
<organism evidence="2 3">
    <name type="scientific">Raoultella planticola</name>
    <name type="common">Klebsiella planticola</name>
    <dbReference type="NCBI Taxonomy" id="575"/>
    <lineage>
        <taxon>Bacteria</taxon>
        <taxon>Pseudomonadati</taxon>
        <taxon>Pseudomonadota</taxon>
        <taxon>Gammaproteobacteria</taxon>
        <taxon>Enterobacterales</taxon>
        <taxon>Enterobacteriaceae</taxon>
        <taxon>Klebsiella/Raoultella group</taxon>
        <taxon>Raoultella</taxon>
    </lineage>
</organism>
<name>A0A485D423_RAOPL</name>
<proteinExistence type="predicted"/>
<protein>
    <submittedName>
        <fullName evidence="2">Uncharacterized protein</fullName>
    </submittedName>
</protein>
<dbReference type="Proteomes" id="UP000345637">
    <property type="component" value="Unassembled WGS sequence"/>
</dbReference>
<evidence type="ECO:0000313" key="2">
    <source>
        <dbReference type="EMBL" id="VFS91427.1"/>
    </source>
</evidence>
<dbReference type="AlphaFoldDB" id="A0A485D423"/>
<sequence>MKRKIYLLLPFIFATFVNNSVAQEPETEKTFSVIQEKESEK</sequence>
<evidence type="ECO:0000313" key="3">
    <source>
        <dbReference type="Proteomes" id="UP000345637"/>
    </source>
</evidence>
<evidence type="ECO:0000256" key="1">
    <source>
        <dbReference type="SAM" id="SignalP"/>
    </source>
</evidence>
<gene>
    <name evidence="2" type="ORF">NCTC12998_07130</name>
</gene>
<accession>A0A485D423</accession>